<evidence type="ECO:0000256" key="3">
    <source>
        <dbReference type="ARBA" id="ARBA00022737"/>
    </source>
</evidence>
<keyword evidence="4" id="KW-0472">Membrane</keyword>
<dbReference type="AlphaFoldDB" id="A0A9W7B2E7"/>
<proteinExistence type="inferred from homology"/>
<dbReference type="PROSITE" id="PS50077">
    <property type="entry name" value="HEAT_REPEAT"/>
    <property type="match status" value="1"/>
</dbReference>
<organism evidence="7 8">
    <name type="scientific">Triparma laevis f. longispina</name>
    <dbReference type="NCBI Taxonomy" id="1714387"/>
    <lineage>
        <taxon>Eukaryota</taxon>
        <taxon>Sar</taxon>
        <taxon>Stramenopiles</taxon>
        <taxon>Ochrophyta</taxon>
        <taxon>Bolidophyceae</taxon>
        <taxon>Parmales</taxon>
        <taxon>Triparmaceae</taxon>
        <taxon>Triparma</taxon>
    </lineage>
</organism>
<dbReference type="OrthoDB" id="5574975at2759"/>
<evidence type="ECO:0000256" key="4">
    <source>
        <dbReference type="ARBA" id="ARBA00023136"/>
    </source>
</evidence>
<dbReference type="InterPro" id="IPR011989">
    <property type="entry name" value="ARM-like"/>
</dbReference>
<dbReference type="InterPro" id="IPR021841">
    <property type="entry name" value="VAC14_Fig4p-bd"/>
</dbReference>
<comment type="subcellular location">
    <subcellularLocation>
        <location evidence="1">Endomembrane system</location>
    </subcellularLocation>
</comment>
<reference evidence="8" key="1">
    <citation type="journal article" date="2023" name="Commun. Biol.">
        <title>Genome analysis of Parmales, the sister group of diatoms, reveals the evolutionary specialization of diatoms from phago-mixotrophs to photoautotrophs.</title>
        <authorList>
            <person name="Ban H."/>
            <person name="Sato S."/>
            <person name="Yoshikawa S."/>
            <person name="Yamada K."/>
            <person name="Nakamura Y."/>
            <person name="Ichinomiya M."/>
            <person name="Sato N."/>
            <person name="Blanc-Mathieu R."/>
            <person name="Endo H."/>
            <person name="Kuwata A."/>
            <person name="Ogata H."/>
        </authorList>
    </citation>
    <scope>NUCLEOTIDE SEQUENCE [LARGE SCALE GENOMIC DNA]</scope>
    <source>
        <strain evidence="8">NIES 3700</strain>
    </source>
</reference>
<evidence type="ECO:0000313" key="8">
    <source>
        <dbReference type="Proteomes" id="UP001165122"/>
    </source>
</evidence>
<evidence type="ECO:0000259" key="6">
    <source>
        <dbReference type="Pfam" id="PF11916"/>
    </source>
</evidence>
<dbReference type="InterPro" id="IPR021133">
    <property type="entry name" value="HEAT_type_2"/>
</dbReference>
<dbReference type="Pfam" id="PF11916">
    <property type="entry name" value="Vac14_Fig4_bd"/>
    <property type="match status" value="1"/>
</dbReference>
<dbReference type="PANTHER" id="PTHR16023">
    <property type="entry name" value="TAX1 BINDING PROTEIN-RELATED"/>
    <property type="match status" value="1"/>
</dbReference>
<dbReference type="GO" id="GO:0006661">
    <property type="term" value="P:phosphatidylinositol biosynthetic process"/>
    <property type="evidence" value="ECO:0007669"/>
    <property type="project" value="InterPro"/>
</dbReference>
<dbReference type="PANTHER" id="PTHR16023:SF0">
    <property type="entry name" value="PROTEIN VAC14 HOMOLOG"/>
    <property type="match status" value="1"/>
</dbReference>
<dbReference type="EMBL" id="BRXW01000909">
    <property type="protein sequence ID" value="GMH78699.1"/>
    <property type="molecule type" value="Genomic_DNA"/>
</dbReference>
<feature type="repeat" description="HEAT" evidence="5">
    <location>
        <begin position="93"/>
        <end position="129"/>
    </location>
</feature>
<comment type="caution">
    <text evidence="7">The sequence shown here is derived from an EMBL/GenBank/DDBJ whole genome shotgun (WGS) entry which is preliminary data.</text>
</comment>
<dbReference type="Pfam" id="PF12755">
    <property type="entry name" value="Vac14_Fab1_bd"/>
    <property type="match status" value="1"/>
</dbReference>
<dbReference type="SUPFAM" id="SSF48371">
    <property type="entry name" value="ARM repeat"/>
    <property type="match status" value="1"/>
</dbReference>
<dbReference type="InterPro" id="IPR016024">
    <property type="entry name" value="ARM-type_fold"/>
</dbReference>
<dbReference type="Proteomes" id="UP001165122">
    <property type="component" value="Unassembled WGS sequence"/>
</dbReference>
<keyword evidence="8" id="KW-1185">Reference proteome</keyword>
<gene>
    <name evidence="7" type="ORF">TrLO_g1451</name>
</gene>
<evidence type="ECO:0000256" key="2">
    <source>
        <dbReference type="ARBA" id="ARBA00010225"/>
    </source>
</evidence>
<evidence type="ECO:0000313" key="7">
    <source>
        <dbReference type="EMBL" id="GMH78699.1"/>
    </source>
</evidence>
<accession>A0A9W7B2E7</accession>
<dbReference type="InterPro" id="IPR026825">
    <property type="entry name" value="Vac14"/>
</dbReference>
<name>A0A9W7B2E7_9STRA</name>
<comment type="similarity">
    <text evidence="2">Belongs to the VAC14 family.</text>
</comment>
<protein>
    <recommendedName>
        <fullName evidence="6">Vacuolar protein 14 C-terminal Fig4-binding domain-containing protein</fullName>
    </recommendedName>
</protein>
<keyword evidence="3" id="KW-0677">Repeat</keyword>
<sequence length="553" mass="61429">MTDAVDSPLPPTVARSLGDRSYDKRKNAALEIEALIKVFQENSQTDQITAVIQVLSRTFSTSTNANHRKGGLIGIAATAIGLMQNTKLHLDSLLPPVLHCFDDPESRVRYYACESLYNIAKVARTSILKYFNSIFDGLCSLFADVDVDVKNGANLLDRLVILGAISHCIGDTEVEIRQVAEKTNDALLSLVKESPKVFELSPLLQTLMGELGSDYVPTKMASLRWINMLLEKVPAEMNKYIEKLLPSLLKTLADDADAVVLLVLQVLSRISLAVGEFSRVLNALLKLFSTDRRLLEIRGSLVIRKLCVLLNAKVVYIQTAAVLSSASNEFSLEFISTMVQTLNLILLTAQELQALRDILKRSFKAGSAAEDKEVFGALFKCWCHNPVSTFSLCLLGQAYDLAFSLIKKFSEVDISVGLLMQLDKLIQLIESPVYIHLRLQLLEVEMPQHSSLLKALYGLLMLLPQSTAFRTLNARLTTVCNLRDNLNAPSNDRKELKEARKALVGTAIDHQVLLAEFERVCQVHLQHRQQVISMMSLQDEKKKQSGGEASTSR</sequence>
<evidence type="ECO:0000256" key="1">
    <source>
        <dbReference type="ARBA" id="ARBA00004308"/>
    </source>
</evidence>
<dbReference type="GO" id="GO:0070772">
    <property type="term" value="C:PAS complex"/>
    <property type="evidence" value="ECO:0007669"/>
    <property type="project" value="InterPro"/>
</dbReference>
<dbReference type="Gene3D" id="1.25.10.10">
    <property type="entry name" value="Leucine-rich Repeat Variant"/>
    <property type="match status" value="2"/>
</dbReference>
<feature type="domain" description="Vacuolar protein 14 C-terminal Fig4-binding" evidence="6">
    <location>
        <begin position="293"/>
        <end position="479"/>
    </location>
</feature>
<evidence type="ECO:0000256" key="5">
    <source>
        <dbReference type="PROSITE-ProRule" id="PRU00103"/>
    </source>
</evidence>
<dbReference type="GO" id="GO:0010008">
    <property type="term" value="C:endosome membrane"/>
    <property type="evidence" value="ECO:0007669"/>
    <property type="project" value="TreeGrafter"/>
</dbReference>